<dbReference type="GO" id="GO:0005886">
    <property type="term" value="C:plasma membrane"/>
    <property type="evidence" value="ECO:0007669"/>
    <property type="project" value="UniProtKB-SubCell"/>
</dbReference>
<dbReference type="SUPFAM" id="SSF103190">
    <property type="entry name" value="Sensory domain-like"/>
    <property type="match status" value="1"/>
</dbReference>
<keyword evidence="17" id="KW-1185">Reference proteome</keyword>
<dbReference type="InterPro" id="IPR003594">
    <property type="entry name" value="HATPase_dom"/>
</dbReference>
<dbReference type="InterPro" id="IPR017055">
    <property type="entry name" value="Sig_transdc_His_kinase_DctB"/>
</dbReference>
<sequence>MAERRRIWGAAIAALLLATGLYLGLIAVFTQSELRDTPNRAAFFASTLQAELDRLEHLPGVIAHDPLTLRTLIDQVPAPLEDYLAGVQETARAEAIFVLDINGLTLAAAGREIDEYHTFRPYFREAVAGGSGRFYEVGLEARAPGYYIAEPVRDAAGTVFGAVVVKVSLAAVGRSWADSGALLLATDASGVVLVSSRSALLLGMTRELSAYDRRQLTRSRPAGDTVLHRLDWQEQSGDRLALDGVSYLWTQADIGYEAWTLHLLSDERALRTRAQLWVASALAVLLILLILAASLRARRLRETLAASVAEQARLQAVLDEKDRAQRLLSEAEEALARQRRLAALGQLSASITHELGQPIAAMRNYLAAEEIAQGTLPGELAPPLTRIVERMQRIVDQLRSFGRSPQIEQTTFDLAESIRRALALVEHDLDRDNIALSVRLAEDVFVMGEAERFEQVIINLVRNARDAVAQSTAKQISVEMSAEGEQAIIRVHDTGPGLGGADLAKLQEPFFTTKPSGEGMGLGLAISEQIISDLKGSMTAQTGADGGAIFEVRLPLA</sequence>
<dbReference type="InterPro" id="IPR004358">
    <property type="entry name" value="Sig_transdc_His_kin-like_C"/>
</dbReference>
<dbReference type="PRINTS" id="PR00344">
    <property type="entry name" value="BCTRLSENSOR"/>
</dbReference>
<dbReference type="PIRSF" id="PIRSF036431">
    <property type="entry name" value="STHK_DctB"/>
    <property type="match status" value="1"/>
</dbReference>
<reference evidence="16 17" key="1">
    <citation type="submission" date="2018-03" db="EMBL/GenBank/DDBJ databases">
        <authorList>
            <person name="Keele B.F."/>
        </authorList>
    </citation>
    <scope>NUCLEOTIDE SEQUENCE [LARGE SCALE GENOMIC DNA]</scope>
    <source>
        <strain evidence="16 17">CeCT 8812</strain>
    </source>
</reference>
<dbReference type="InterPro" id="IPR005467">
    <property type="entry name" value="His_kinase_dom"/>
</dbReference>
<dbReference type="Pfam" id="PF02518">
    <property type="entry name" value="HATPase_c"/>
    <property type="match status" value="1"/>
</dbReference>
<keyword evidence="13" id="KW-0175">Coiled coil</keyword>
<dbReference type="Pfam" id="PF00512">
    <property type="entry name" value="HisKA"/>
    <property type="match status" value="1"/>
</dbReference>
<name>A0A2R8ACK7_9RHOB</name>
<dbReference type="InterPro" id="IPR003661">
    <property type="entry name" value="HisK_dim/P_dom"/>
</dbReference>
<evidence type="ECO:0000313" key="16">
    <source>
        <dbReference type="EMBL" id="SPF29967.1"/>
    </source>
</evidence>
<dbReference type="Gene3D" id="3.30.450.20">
    <property type="entry name" value="PAS domain"/>
    <property type="match status" value="2"/>
</dbReference>
<dbReference type="Proteomes" id="UP000244932">
    <property type="component" value="Unassembled WGS sequence"/>
</dbReference>
<proteinExistence type="predicted"/>
<comment type="subcellular location">
    <subcellularLocation>
        <location evidence="2">Cell membrane</location>
        <topology evidence="2">Multi-pass membrane protein</topology>
    </subcellularLocation>
</comment>
<organism evidence="16 17">
    <name type="scientific">Pontivivens insulae</name>
    <dbReference type="NCBI Taxonomy" id="1639689"/>
    <lineage>
        <taxon>Bacteria</taxon>
        <taxon>Pseudomonadati</taxon>
        <taxon>Pseudomonadota</taxon>
        <taxon>Alphaproteobacteria</taxon>
        <taxon>Rhodobacterales</taxon>
        <taxon>Paracoccaceae</taxon>
        <taxon>Pontivivens</taxon>
    </lineage>
</organism>
<keyword evidence="4" id="KW-1003">Cell membrane</keyword>
<keyword evidence="5" id="KW-0597">Phosphoprotein</keyword>
<keyword evidence="9" id="KW-0418">Kinase</keyword>
<evidence type="ECO:0000256" key="3">
    <source>
        <dbReference type="ARBA" id="ARBA00012438"/>
    </source>
</evidence>
<keyword evidence="12" id="KW-0902">Two-component regulatory system</keyword>
<dbReference type="SUPFAM" id="SSF55874">
    <property type="entry name" value="ATPase domain of HSP90 chaperone/DNA topoisomerase II/histidine kinase"/>
    <property type="match status" value="1"/>
</dbReference>
<gene>
    <name evidence="16" type="primary">dctB_4</name>
    <name evidence="16" type="ORF">POI8812_02294</name>
</gene>
<evidence type="ECO:0000256" key="13">
    <source>
        <dbReference type="SAM" id="Coils"/>
    </source>
</evidence>
<feature type="coiled-coil region" evidence="13">
    <location>
        <begin position="314"/>
        <end position="341"/>
    </location>
</feature>
<dbReference type="InterPro" id="IPR036890">
    <property type="entry name" value="HATPase_C_sf"/>
</dbReference>
<dbReference type="PANTHER" id="PTHR43065:SF46">
    <property type="entry name" value="C4-DICARBOXYLATE TRANSPORT SENSOR PROTEIN DCTB"/>
    <property type="match status" value="1"/>
</dbReference>
<dbReference type="SMART" id="SM00388">
    <property type="entry name" value="HisKA"/>
    <property type="match status" value="1"/>
</dbReference>
<dbReference type="SUPFAM" id="SSF47384">
    <property type="entry name" value="Homodimeric domain of signal transducing histidine kinase"/>
    <property type="match status" value="1"/>
</dbReference>
<dbReference type="OrthoDB" id="7568856at2"/>
<dbReference type="PANTHER" id="PTHR43065">
    <property type="entry name" value="SENSOR HISTIDINE KINASE"/>
    <property type="match status" value="1"/>
</dbReference>
<dbReference type="EMBL" id="OMKW01000003">
    <property type="protein sequence ID" value="SPF29967.1"/>
    <property type="molecule type" value="Genomic_DNA"/>
</dbReference>
<evidence type="ECO:0000256" key="2">
    <source>
        <dbReference type="ARBA" id="ARBA00004651"/>
    </source>
</evidence>
<feature type="transmembrane region" description="Helical" evidence="14">
    <location>
        <begin position="276"/>
        <end position="295"/>
    </location>
</feature>
<protein>
    <recommendedName>
        <fullName evidence="3">histidine kinase</fullName>
        <ecNumber evidence="3">2.7.13.3</ecNumber>
    </recommendedName>
</protein>
<keyword evidence="7 14" id="KW-0812">Transmembrane</keyword>
<feature type="domain" description="Histidine kinase" evidence="15">
    <location>
        <begin position="350"/>
        <end position="557"/>
    </location>
</feature>
<evidence type="ECO:0000256" key="9">
    <source>
        <dbReference type="ARBA" id="ARBA00022777"/>
    </source>
</evidence>
<evidence type="ECO:0000256" key="12">
    <source>
        <dbReference type="ARBA" id="ARBA00023012"/>
    </source>
</evidence>
<evidence type="ECO:0000256" key="4">
    <source>
        <dbReference type="ARBA" id="ARBA00022475"/>
    </source>
</evidence>
<dbReference type="InterPro" id="IPR029151">
    <property type="entry name" value="Sensor-like_sf"/>
</dbReference>
<dbReference type="RefSeq" id="WP_108782698.1">
    <property type="nucleotide sequence ID" value="NZ_OMKW01000003.1"/>
</dbReference>
<dbReference type="GO" id="GO:0005524">
    <property type="term" value="F:ATP binding"/>
    <property type="evidence" value="ECO:0007669"/>
    <property type="project" value="UniProtKB-KW"/>
</dbReference>
<evidence type="ECO:0000313" key="17">
    <source>
        <dbReference type="Proteomes" id="UP000244932"/>
    </source>
</evidence>
<accession>A0A2R8ACK7</accession>
<evidence type="ECO:0000256" key="1">
    <source>
        <dbReference type="ARBA" id="ARBA00000085"/>
    </source>
</evidence>
<dbReference type="EC" id="2.7.13.3" evidence="3"/>
<evidence type="ECO:0000256" key="10">
    <source>
        <dbReference type="ARBA" id="ARBA00022840"/>
    </source>
</evidence>
<keyword evidence="8" id="KW-0547">Nucleotide-binding</keyword>
<keyword evidence="10" id="KW-0067">ATP-binding</keyword>
<dbReference type="GO" id="GO:0000155">
    <property type="term" value="F:phosphorelay sensor kinase activity"/>
    <property type="evidence" value="ECO:0007669"/>
    <property type="project" value="InterPro"/>
</dbReference>
<evidence type="ECO:0000259" key="15">
    <source>
        <dbReference type="PROSITE" id="PS50109"/>
    </source>
</evidence>
<evidence type="ECO:0000256" key="7">
    <source>
        <dbReference type="ARBA" id="ARBA00022692"/>
    </source>
</evidence>
<dbReference type="InterPro" id="IPR036097">
    <property type="entry name" value="HisK_dim/P_sf"/>
</dbReference>
<comment type="catalytic activity">
    <reaction evidence="1">
        <text>ATP + protein L-histidine = ADP + protein N-phospho-L-histidine.</text>
        <dbReference type="EC" id="2.7.13.3"/>
    </reaction>
</comment>
<feature type="transmembrane region" description="Helical" evidence="14">
    <location>
        <begin position="7"/>
        <end position="29"/>
    </location>
</feature>
<dbReference type="Gene3D" id="3.30.565.10">
    <property type="entry name" value="Histidine kinase-like ATPase, C-terminal domain"/>
    <property type="match status" value="1"/>
</dbReference>
<dbReference type="PROSITE" id="PS50109">
    <property type="entry name" value="HIS_KIN"/>
    <property type="match status" value="1"/>
</dbReference>
<dbReference type="Gene3D" id="1.10.287.130">
    <property type="match status" value="1"/>
</dbReference>
<evidence type="ECO:0000256" key="6">
    <source>
        <dbReference type="ARBA" id="ARBA00022679"/>
    </source>
</evidence>
<dbReference type="AlphaFoldDB" id="A0A2R8ACK7"/>
<keyword evidence="11 14" id="KW-1133">Transmembrane helix</keyword>
<keyword evidence="6 16" id="KW-0808">Transferase</keyword>
<evidence type="ECO:0000256" key="14">
    <source>
        <dbReference type="SAM" id="Phobius"/>
    </source>
</evidence>
<evidence type="ECO:0000256" key="8">
    <source>
        <dbReference type="ARBA" id="ARBA00022741"/>
    </source>
</evidence>
<evidence type="ECO:0000256" key="5">
    <source>
        <dbReference type="ARBA" id="ARBA00022553"/>
    </source>
</evidence>
<dbReference type="CDD" id="cd00082">
    <property type="entry name" value="HisKA"/>
    <property type="match status" value="1"/>
</dbReference>
<keyword evidence="14" id="KW-0472">Membrane</keyword>
<dbReference type="SMART" id="SM00387">
    <property type="entry name" value="HATPase_c"/>
    <property type="match status" value="1"/>
</dbReference>
<evidence type="ECO:0000256" key="11">
    <source>
        <dbReference type="ARBA" id="ARBA00022989"/>
    </source>
</evidence>